<protein>
    <submittedName>
        <fullName evidence="3">Spore coat protein U</fullName>
    </submittedName>
</protein>
<evidence type="ECO:0000313" key="3">
    <source>
        <dbReference type="EMBL" id="OZI67876.1"/>
    </source>
</evidence>
<evidence type="ECO:0000256" key="1">
    <source>
        <dbReference type="SAM" id="SignalP"/>
    </source>
</evidence>
<proteinExistence type="predicted"/>
<feature type="signal peptide" evidence="1">
    <location>
        <begin position="1"/>
        <end position="22"/>
    </location>
</feature>
<keyword evidence="3" id="KW-0946">Virion</keyword>
<dbReference type="InterPro" id="IPR053167">
    <property type="entry name" value="Spore_coat_component"/>
</dbReference>
<organism evidence="3 4">
    <name type="scientific">Bordetella genomosp. 4</name>
    <dbReference type="NCBI Taxonomy" id="463044"/>
    <lineage>
        <taxon>Bacteria</taxon>
        <taxon>Pseudomonadati</taxon>
        <taxon>Pseudomonadota</taxon>
        <taxon>Betaproteobacteria</taxon>
        <taxon>Burkholderiales</taxon>
        <taxon>Alcaligenaceae</taxon>
        <taxon>Bordetella</taxon>
    </lineage>
</organism>
<keyword evidence="3" id="KW-0167">Capsid protein</keyword>
<comment type="caution">
    <text evidence="3">The sequence shown here is derived from an EMBL/GenBank/DDBJ whole genome shotgun (WGS) entry which is preliminary data.</text>
</comment>
<name>A0A261V156_9BORD</name>
<gene>
    <name evidence="3" type="ORF">CAL20_01135</name>
</gene>
<keyword evidence="4" id="KW-1185">Reference proteome</keyword>
<reference evidence="3 4" key="1">
    <citation type="submission" date="2017-05" db="EMBL/GenBank/DDBJ databases">
        <title>Complete and WGS of Bordetella genogroups.</title>
        <authorList>
            <person name="Spilker T."/>
            <person name="LiPuma J."/>
        </authorList>
    </citation>
    <scope>NUCLEOTIDE SEQUENCE [LARGE SCALE GENOMIC DNA]</scope>
    <source>
        <strain evidence="3 4">AU9919</strain>
    </source>
</reference>
<evidence type="ECO:0000259" key="2">
    <source>
        <dbReference type="Pfam" id="PF05229"/>
    </source>
</evidence>
<evidence type="ECO:0000313" key="4">
    <source>
        <dbReference type="Proteomes" id="UP000216885"/>
    </source>
</evidence>
<dbReference type="OrthoDB" id="5382609at2"/>
<dbReference type="EMBL" id="NEVQ01000001">
    <property type="protein sequence ID" value="OZI67876.1"/>
    <property type="molecule type" value="Genomic_DNA"/>
</dbReference>
<dbReference type="Pfam" id="PF05229">
    <property type="entry name" value="SCPU"/>
    <property type="match status" value="1"/>
</dbReference>
<dbReference type="Proteomes" id="UP000216885">
    <property type="component" value="Unassembled WGS sequence"/>
</dbReference>
<sequence>MLKKLLVASFVVAAFSQSPVQAAGTLVGQVGVQMVIGAGCTIINGSVAGGINQWGTLDFGTYADLTNVVDAQAVGTSGNIQIQCSTGLTPVLQVNAGLHASGGQRYMQNSTTTSSTIAYNLYSDAARSALIQANTPVDISSVSTGTAVNIPLYGRVVPTGQATPTPAAGTYIDTLLVTLAW</sequence>
<dbReference type="AlphaFoldDB" id="A0A261V156"/>
<feature type="chain" id="PRO_5012469904" evidence="1">
    <location>
        <begin position="23"/>
        <end position="181"/>
    </location>
</feature>
<keyword evidence="1" id="KW-0732">Signal</keyword>
<dbReference type="InterPro" id="IPR007893">
    <property type="entry name" value="Spore_coat_U/FanG"/>
</dbReference>
<dbReference type="PANTHER" id="PTHR37089:SF4">
    <property type="entry name" value="EXPORTED PROTEIN"/>
    <property type="match status" value="1"/>
</dbReference>
<dbReference type="SMART" id="SM00972">
    <property type="entry name" value="SCPU"/>
    <property type="match status" value="1"/>
</dbReference>
<feature type="domain" description="Spore coat protein U/FanG" evidence="2">
    <location>
        <begin position="28"/>
        <end position="178"/>
    </location>
</feature>
<dbReference type="PANTHER" id="PTHR37089">
    <property type="entry name" value="PROTEIN U-RELATED"/>
    <property type="match status" value="1"/>
</dbReference>
<accession>A0A261V156</accession>